<name>A0A8X7MQ32_9BASI</name>
<keyword evidence="2" id="KW-1185">Reference proteome</keyword>
<evidence type="ECO:0000313" key="2">
    <source>
        <dbReference type="Proteomes" id="UP000077684"/>
    </source>
</evidence>
<feature type="non-terminal residue" evidence="1">
    <location>
        <position position="1"/>
    </location>
</feature>
<gene>
    <name evidence="1" type="ORF">A4X06_0g5998</name>
</gene>
<protein>
    <submittedName>
        <fullName evidence="1">Uncharacterized protein</fullName>
    </submittedName>
</protein>
<reference evidence="1" key="2">
    <citation type="journal article" date="2019" name="IMA Fungus">
        <title>Genome sequencing and comparison of five Tilletia species to identify candidate genes for the detection of regulated species infecting wheat.</title>
        <authorList>
            <person name="Nguyen H.D.T."/>
            <person name="Sultana T."/>
            <person name="Kesanakurti P."/>
            <person name="Hambleton S."/>
        </authorList>
    </citation>
    <scope>NUCLEOTIDE SEQUENCE</scope>
    <source>
        <strain evidence="1">DAOMC 236426</strain>
    </source>
</reference>
<sequence>PEPASATARNQHIWDASIHLLRLLTDPARTASLPSSLQLLERIKSCTAEAEPEKRAFNIVELGAGTAVVTRQYCACTMDPAESAWYHRRCCEGDALRHRSRIGTASHAHQHGLE</sequence>
<organism evidence="1 2">
    <name type="scientific">Tilletia controversa</name>
    <name type="common">dwarf bunt fungus</name>
    <dbReference type="NCBI Taxonomy" id="13291"/>
    <lineage>
        <taxon>Eukaryota</taxon>
        <taxon>Fungi</taxon>
        <taxon>Dikarya</taxon>
        <taxon>Basidiomycota</taxon>
        <taxon>Ustilaginomycotina</taxon>
        <taxon>Exobasidiomycetes</taxon>
        <taxon>Tilletiales</taxon>
        <taxon>Tilletiaceae</taxon>
        <taxon>Tilletia</taxon>
    </lineage>
</organism>
<dbReference type="EMBL" id="LWDE02000806">
    <property type="protein sequence ID" value="KAE8244045.1"/>
    <property type="molecule type" value="Genomic_DNA"/>
</dbReference>
<dbReference type="Proteomes" id="UP000077684">
    <property type="component" value="Unassembled WGS sequence"/>
</dbReference>
<reference evidence="1" key="1">
    <citation type="submission" date="2016-04" db="EMBL/GenBank/DDBJ databases">
        <authorList>
            <person name="Nguyen H.D."/>
            <person name="Samba Siva P."/>
            <person name="Cullis J."/>
            <person name="Levesque C.A."/>
            <person name="Hambleton S."/>
        </authorList>
    </citation>
    <scope>NUCLEOTIDE SEQUENCE</scope>
    <source>
        <strain evidence="1">DAOMC 236426</strain>
    </source>
</reference>
<evidence type="ECO:0000313" key="1">
    <source>
        <dbReference type="EMBL" id="KAE8244045.1"/>
    </source>
</evidence>
<accession>A0A8X7MQ32</accession>
<proteinExistence type="predicted"/>
<dbReference type="AlphaFoldDB" id="A0A8X7MQ32"/>
<comment type="caution">
    <text evidence="1">The sequence shown here is derived from an EMBL/GenBank/DDBJ whole genome shotgun (WGS) entry which is preliminary data.</text>
</comment>